<proteinExistence type="predicted"/>
<dbReference type="KEGG" id="nhe:NECHADRAFT_86916"/>
<protein>
    <submittedName>
        <fullName evidence="2">Uncharacterized protein</fullName>
    </submittedName>
</protein>
<organism evidence="2 3">
    <name type="scientific">Fusarium vanettenii (strain ATCC MYA-4622 / CBS 123669 / FGSC 9596 / NRRL 45880 / 77-13-4)</name>
    <name type="common">Fusarium solani subsp. pisi</name>
    <dbReference type="NCBI Taxonomy" id="660122"/>
    <lineage>
        <taxon>Eukaryota</taxon>
        <taxon>Fungi</taxon>
        <taxon>Dikarya</taxon>
        <taxon>Ascomycota</taxon>
        <taxon>Pezizomycotina</taxon>
        <taxon>Sordariomycetes</taxon>
        <taxon>Hypocreomycetidae</taxon>
        <taxon>Hypocreales</taxon>
        <taxon>Nectriaceae</taxon>
        <taxon>Fusarium</taxon>
        <taxon>Fusarium solani species complex</taxon>
        <taxon>Fusarium vanettenii</taxon>
    </lineage>
</organism>
<dbReference type="EMBL" id="GG698929">
    <property type="protein sequence ID" value="EEU36364.1"/>
    <property type="molecule type" value="Genomic_DNA"/>
</dbReference>
<keyword evidence="1" id="KW-0732">Signal</keyword>
<keyword evidence="3" id="KW-1185">Reference proteome</keyword>
<dbReference type="OrthoDB" id="5101730at2759"/>
<gene>
    <name evidence="2" type="ORF">NECHADRAFT_86916</name>
</gene>
<feature type="signal peptide" evidence="1">
    <location>
        <begin position="1"/>
        <end position="20"/>
    </location>
</feature>
<dbReference type="RefSeq" id="XP_003042077.1">
    <property type="nucleotide sequence ID" value="XM_003042031.1"/>
</dbReference>
<dbReference type="VEuPathDB" id="FungiDB:NECHADRAFT_86916"/>
<dbReference type="Proteomes" id="UP000005206">
    <property type="component" value="Chromosome 11"/>
</dbReference>
<evidence type="ECO:0000256" key="1">
    <source>
        <dbReference type="SAM" id="SignalP"/>
    </source>
</evidence>
<evidence type="ECO:0000313" key="2">
    <source>
        <dbReference type="EMBL" id="EEU36364.1"/>
    </source>
</evidence>
<dbReference type="GeneID" id="9674354"/>
<dbReference type="HOGENOM" id="CLU_1678387_0_0_1"/>
<evidence type="ECO:0000313" key="3">
    <source>
        <dbReference type="Proteomes" id="UP000005206"/>
    </source>
</evidence>
<name>C7ZHZ4_FUSV7</name>
<dbReference type="AlphaFoldDB" id="C7ZHZ4"/>
<dbReference type="InParanoid" id="C7ZHZ4"/>
<sequence>MAFIVCSASHLLLLVPGASLDKTKRPRFASLSPVRLFVSHRLEKKQRVEDESDQDEGVDIKDLLVDNESDTVGRADDLTPAEFEYYLTIKVCRQERFFYPYHVLPRSQAEAYGSLELVGYDRTLHATATPRKLMSAPMFWMIHYFCNKDQALKTQRS</sequence>
<reference evidence="2 3" key="1">
    <citation type="journal article" date="2009" name="PLoS Genet.">
        <title>The genome of Nectria haematococca: contribution of supernumerary chromosomes to gene expansion.</title>
        <authorList>
            <person name="Coleman J.J."/>
            <person name="Rounsley S.D."/>
            <person name="Rodriguez-Carres M."/>
            <person name="Kuo A."/>
            <person name="Wasmann C.C."/>
            <person name="Grimwood J."/>
            <person name="Schmutz J."/>
            <person name="Taga M."/>
            <person name="White G.J."/>
            <person name="Zhou S."/>
            <person name="Schwartz D.C."/>
            <person name="Freitag M."/>
            <person name="Ma L.J."/>
            <person name="Danchin E.G."/>
            <person name="Henrissat B."/>
            <person name="Coutinho P.M."/>
            <person name="Nelson D.R."/>
            <person name="Straney D."/>
            <person name="Napoli C.A."/>
            <person name="Barker B.M."/>
            <person name="Gribskov M."/>
            <person name="Rep M."/>
            <person name="Kroken S."/>
            <person name="Molnar I."/>
            <person name="Rensing C."/>
            <person name="Kennell J.C."/>
            <person name="Zamora J."/>
            <person name="Farman M.L."/>
            <person name="Selker E.U."/>
            <person name="Salamov A."/>
            <person name="Shapiro H."/>
            <person name="Pangilinan J."/>
            <person name="Lindquist E."/>
            <person name="Lamers C."/>
            <person name="Grigoriev I.V."/>
            <person name="Geiser D.M."/>
            <person name="Covert S.F."/>
            <person name="Temporini E."/>
            <person name="Vanetten H.D."/>
        </authorList>
    </citation>
    <scope>NUCLEOTIDE SEQUENCE [LARGE SCALE GENOMIC DNA]</scope>
    <source>
        <strain evidence="3">ATCC MYA-4622 / CBS 123669 / FGSC 9596 / NRRL 45880 / 77-13-4</strain>
    </source>
</reference>
<accession>C7ZHZ4</accession>
<feature type="chain" id="PRO_5002988119" evidence="1">
    <location>
        <begin position="21"/>
        <end position="157"/>
    </location>
</feature>